<dbReference type="EMBL" id="BMJN01000042">
    <property type="protein sequence ID" value="GGE36745.1"/>
    <property type="molecule type" value="Genomic_DNA"/>
</dbReference>
<dbReference type="InterPro" id="IPR035906">
    <property type="entry name" value="MetI-like_sf"/>
</dbReference>
<dbReference type="Proteomes" id="UP000660801">
    <property type="component" value="Unassembled WGS sequence"/>
</dbReference>
<dbReference type="GO" id="GO:0022857">
    <property type="term" value="F:transmembrane transporter activity"/>
    <property type="evidence" value="ECO:0007669"/>
    <property type="project" value="InterPro"/>
</dbReference>
<evidence type="ECO:0000256" key="10">
    <source>
        <dbReference type="SAM" id="SignalP"/>
    </source>
</evidence>
<evidence type="ECO:0000256" key="5">
    <source>
        <dbReference type="ARBA" id="ARBA00022692"/>
    </source>
</evidence>
<keyword evidence="7 9" id="KW-1133">Transmembrane helix</keyword>
<evidence type="ECO:0000256" key="4">
    <source>
        <dbReference type="ARBA" id="ARBA00022475"/>
    </source>
</evidence>
<comment type="subcellular location">
    <subcellularLocation>
        <location evidence="1 9">Cell membrane</location>
        <topology evidence="1 9">Multi-pass membrane protein</topology>
    </subcellularLocation>
</comment>
<evidence type="ECO:0000256" key="2">
    <source>
        <dbReference type="ARBA" id="ARBA00010072"/>
    </source>
</evidence>
<dbReference type="GO" id="GO:0043190">
    <property type="term" value="C:ATP-binding cassette (ABC) transporter complex"/>
    <property type="evidence" value="ECO:0007669"/>
    <property type="project" value="InterPro"/>
</dbReference>
<evidence type="ECO:0000313" key="12">
    <source>
        <dbReference type="EMBL" id="GGE36745.1"/>
    </source>
</evidence>
<accession>A0A917A9Y1</accession>
<dbReference type="CDD" id="cd06261">
    <property type="entry name" value="TM_PBP2"/>
    <property type="match status" value="1"/>
</dbReference>
<dbReference type="RefSeq" id="WP_068989140.1">
    <property type="nucleotide sequence ID" value="NZ_BMJN01000042.1"/>
</dbReference>
<reference evidence="12" key="2">
    <citation type="submission" date="2020-09" db="EMBL/GenBank/DDBJ databases">
        <authorList>
            <person name="Sun Q."/>
            <person name="Zhou Y."/>
        </authorList>
    </citation>
    <scope>NUCLEOTIDE SEQUENCE</scope>
    <source>
        <strain evidence="12">CGMCC 1.15533</strain>
    </source>
</reference>
<keyword evidence="6" id="KW-0029">Amino-acid transport</keyword>
<dbReference type="InterPro" id="IPR010065">
    <property type="entry name" value="AA_ABC_transptr_permease_3TM"/>
</dbReference>
<keyword evidence="8 9" id="KW-0472">Membrane</keyword>
<dbReference type="PROSITE" id="PS50928">
    <property type="entry name" value="ABC_TM1"/>
    <property type="match status" value="1"/>
</dbReference>
<dbReference type="SMART" id="SM00062">
    <property type="entry name" value="PBPb"/>
    <property type="match status" value="1"/>
</dbReference>
<feature type="transmembrane region" description="Helical" evidence="9">
    <location>
        <begin position="473"/>
        <end position="492"/>
    </location>
</feature>
<evidence type="ECO:0000259" key="11">
    <source>
        <dbReference type="PROSITE" id="PS50928"/>
    </source>
</evidence>
<keyword evidence="4" id="KW-1003">Cell membrane</keyword>
<feature type="signal peptide" evidence="10">
    <location>
        <begin position="1"/>
        <end position="24"/>
    </location>
</feature>
<evidence type="ECO:0000256" key="9">
    <source>
        <dbReference type="RuleBase" id="RU363032"/>
    </source>
</evidence>
<dbReference type="GO" id="GO:0006865">
    <property type="term" value="P:amino acid transport"/>
    <property type="evidence" value="ECO:0007669"/>
    <property type="project" value="UniProtKB-KW"/>
</dbReference>
<reference evidence="12" key="1">
    <citation type="journal article" date="2014" name="Int. J. Syst. Evol. Microbiol.">
        <title>Complete genome sequence of Corynebacterium casei LMG S-19264T (=DSM 44701T), isolated from a smear-ripened cheese.</title>
        <authorList>
            <consortium name="US DOE Joint Genome Institute (JGI-PGF)"/>
            <person name="Walter F."/>
            <person name="Albersmeier A."/>
            <person name="Kalinowski J."/>
            <person name="Ruckert C."/>
        </authorList>
    </citation>
    <scope>NUCLEOTIDE SEQUENCE</scope>
    <source>
        <strain evidence="12">CGMCC 1.15533</strain>
    </source>
</reference>
<dbReference type="SUPFAM" id="SSF161098">
    <property type="entry name" value="MetI-like"/>
    <property type="match status" value="1"/>
</dbReference>
<dbReference type="AlphaFoldDB" id="A0A917A9Y1"/>
<dbReference type="OrthoDB" id="9811552at2"/>
<evidence type="ECO:0000256" key="7">
    <source>
        <dbReference type="ARBA" id="ARBA00022989"/>
    </source>
</evidence>
<evidence type="ECO:0000256" key="6">
    <source>
        <dbReference type="ARBA" id="ARBA00022970"/>
    </source>
</evidence>
<organism evidence="12 13">
    <name type="scientific">Streptococcus himalayensis</name>
    <dbReference type="NCBI Taxonomy" id="1888195"/>
    <lineage>
        <taxon>Bacteria</taxon>
        <taxon>Bacillati</taxon>
        <taxon>Bacillota</taxon>
        <taxon>Bacilli</taxon>
        <taxon>Lactobacillales</taxon>
        <taxon>Streptococcaceae</taxon>
        <taxon>Streptococcus</taxon>
    </lineage>
</organism>
<evidence type="ECO:0000256" key="8">
    <source>
        <dbReference type="ARBA" id="ARBA00023136"/>
    </source>
</evidence>
<dbReference type="Gene3D" id="1.10.3720.10">
    <property type="entry name" value="MetI-like"/>
    <property type="match status" value="1"/>
</dbReference>
<comment type="similarity">
    <text evidence="2">Belongs to the binding-protein-dependent transport system permease family. HisMQ subfamily.</text>
</comment>
<dbReference type="FunFam" id="1.10.3720.10:FF:000033">
    <property type="entry name" value="Polar amino acid ABC transporter permease"/>
    <property type="match status" value="1"/>
</dbReference>
<keyword evidence="3 9" id="KW-0813">Transport</keyword>
<feature type="transmembrane region" description="Helical" evidence="9">
    <location>
        <begin position="300"/>
        <end position="319"/>
    </location>
</feature>
<name>A0A917A9Y1_9STRE</name>
<dbReference type="Pfam" id="PF00497">
    <property type="entry name" value="SBP_bac_3"/>
    <property type="match status" value="1"/>
</dbReference>
<evidence type="ECO:0000256" key="1">
    <source>
        <dbReference type="ARBA" id="ARBA00004651"/>
    </source>
</evidence>
<keyword evidence="5 9" id="KW-0812">Transmembrane</keyword>
<comment type="caution">
    <text evidence="12">The sequence shown here is derived from an EMBL/GenBank/DDBJ whole genome shotgun (WGS) entry which is preliminary data.</text>
</comment>
<evidence type="ECO:0000256" key="3">
    <source>
        <dbReference type="ARBA" id="ARBA00022448"/>
    </source>
</evidence>
<dbReference type="InterPro" id="IPR000515">
    <property type="entry name" value="MetI-like"/>
</dbReference>
<dbReference type="InterPro" id="IPR043429">
    <property type="entry name" value="ArtM/GltK/GlnP/TcyL/YhdX-like"/>
</dbReference>
<dbReference type="PANTHER" id="PTHR30614">
    <property type="entry name" value="MEMBRANE COMPONENT OF AMINO ACID ABC TRANSPORTER"/>
    <property type="match status" value="1"/>
</dbReference>
<dbReference type="PANTHER" id="PTHR30614:SF20">
    <property type="entry name" value="GLUTAMINE TRANSPORT SYSTEM PERMEASE PROTEIN GLNP"/>
    <property type="match status" value="1"/>
</dbReference>
<dbReference type="InterPro" id="IPR001638">
    <property type="entry name" value="Solute-binding_3/MltF_N"/>
</dbReference>
<keyword evidence="13" id="KW-1185">Reference proteome</keyword>
<feature type="domain" description="ABC transmembrane type-1" evidence="11">
    <location>
        <begin position="296"/>
        <end position="495"/>
    </location>
</feature>
<feature type="chain" id="PRO_5036673239" evidence="10">
    <location>
        <begin position="25"/>
        <end position="521"/>
    </location>
</feature>
<proteinExistence type="inferred from homology"/>
<dbReference type="Pfam" id="PF00528">
    <property type="entry name" value="BPD_transp_1"/>
    <property type="match status" value="1"/>
</dbReference>
<protein>
    <submittedName>
        <fullName evidence="12">Glutamine ABC transporter substrate-binding protein</fullName>
    </submittedName>
</protein>
<gene>
    <name evidence="12" type="ORF">GCM10011510_17640</name>
</gene>
<keyword evidence="10" id="KW-0732">Signal</keyword>
<sequence length="521" mass="57357">MKKLFLSILAFLMLGLGLTNIAHADDYLRIGMEAAYAPFNWTQDDDSNGAVKIEGTNQYANGYDVQIAKQIAKELGKEPLVVKTSWNGLIPALTSGKLDMIIAGMSPTAERKKEIAFSNSYYTSEPVVLVRKDGAFATAKTLDDFKGAKITSQQGVYLYTLISQLSGAKQETAMGDFAQMRQALESGVIDGYISERPEALTAEAANAAFKMIQFQKGFEAGEEDASIAVGMRKDDNRIAQVNTAIARITSDKQVALMDEMITKQPVDTENEGEKPSFFAQVAKILQENWPQFLRGTGTTLLISITGTIVGLIIGLLIGVYRTAPISSNKALAFLQKLFAWFLNVYIEIFRGTPMIVQSMVIYYGSAQAFGISIDRTLAAIFIVSINTGAYMSEIVRGGIFAVDKGQFEAATALGMTHNQTMRKIVLPQVIRNILPATGNEFVINIKDTSVLNVISVVELYFSGNTIATQTYQYFQTFTIIAVIYFILTFTITRILRYVERRLDTDTYTTGANQMQIGEMKA</sequence>
<dbReference type="Gene3D" id="3.40.190.10">
    <property type="entry name" value="Periplasmic binding protein-like II"/>
    <property type="match status" value="2"/>
</dbReference>
<dbReference type="NCBIfam" id="TIGR01726">
    <property type="entry name" value="HEQRo_perm_3TM"/>
    <property type="match status" value="1"/>
</dbReference>
<evidence type="ECO:0000313" key="13">
    <source>
        <dbReference type="Proteomes" id="UP000660801"/>
    </source>
</evidence>
<dbReference type="SUPFAM" id="SSF53850">
    <property type="entry name" value="Periplasmic binding protein-like II"/>
    <property type="match status" value="1"/>
</dbReference>